<dbReference type="InterPro" id="IPR036322">
    <property type="entry name" value="WD40_repeat_dom_sf"/>
</dbReference>
<dbReference type="EMBL" id="CP031043">
    <property type="protein sequence ID" value="QDZ23515.1"/>
    <property type="molecule type" value="Genomic_DNA"/>
</dbReference>
<feature type="repeat" description="WD" evidence="3">
    <location>
        <begin position="617"/>
        <end position="658"/>
    </location>
</feature>
<dbReference type="SUPFAM" id="SSF50978">
    <property type="entry name" value="WD40 repeat-like"/>
    <property type="match status" value="2"/>
</dbReference>
<dbReference type="PROSITE" id="PS50082">
    <property type="entry name" value="WD_REPEATS_2"/>
    <property type="match status" value="3"/>
</dbReference>
<dbReference type="InterPro" id="IPR020472">
    <property type="entry name" value="WD40_PAC1"/>
</dbReference>
<evidence type="ECO:0000256" key="2">
    <source>
        <dbReference type="ARBA" id="ARBA00022737"/>
    </source>
</evidence>
<evidence type="ECO:0000313" key="6">
    <source>
        <dbReference type="Proteomes" id="UP000316726"/>
    </source>
</evidence>
<dbReference type="PANTHER" id="PTHR44525">
    <property type="entry name" value="WD REPEAT-CONTAINING PROTEIN 27"/>
    <property type="match status" value="1"/>
</dbReference>
<evidence type="ECO:0000256" key="1">
    <source>
        <dbReference type="ARBA" id="ARBA00022574"/>
    </source>
</evidence>
<dbReference type="SMART" id="SM00320">
    <property type="entry name" value="WD40"/>
    <property type="match status" value="9"/>
</dbReference>
<dbReference type="PANTHER" id="PTHR44525:SF1">
    <property type="entry name" value="WD REPEAT-CONTAINING PROTEIN 27"/>
    <property type="match status" value="1"/>
</dbReference>
<dbReference type="PROSITE" id="PS50294">
    <property type="entry name" value="WD_REPEATS_REGION"/>
    <property type="match status" value="2"/>
</dbReference>
<keyword evidence="1 3" id="KW-0853">WD repeat</keyword>
<feature type="repeat" description="WD" evidence="3">
    <location>
        <begin position="802"/>
        <end position="825"/>
    </location>
</feature>
<keyword evidence="6" id="KW-1185">Reference proteome</keyword>
<sequence>MGLVRAELTASVSTRAQQDLVATNGTYLAYAAEGQEVVYVCSLKKVSAPPLKLLVHELVVPGQRVGRKGVNALHLGSLPGHRGRGDVLLEKRLFAATRRKVHCWNIEECYAAMERGSGADCKSLEVPEDCVVSHLRTDENLRWLAAASNSDVLIYSLQRQCLIMRLDGHSLQVNALQFHTKQCCDQVITASDDRTFKVWDLERRELAYESSMYGASPFVCLAIDPTFPRMAIGSTDGLVRFFDLMSPSYQLIQGLDIPLAVRRKFGEPVNQDKDLEEEGRQVQVITKGGAESVAAATTGDSRRHGKWKPTEQIGMACVSSVSELYYIKTEDRSEGKDLLPVSPKVIACTTQMLIIVDAYTYDIITIVPFSEYSYRNCREIDIDTPRLFVADNRSHGLVTICIGSAFTPVINVVTVAHLEDGHGQEGEEGFLTGRMVGLGVESHGNEGEGGEASKVSVFPTSPPKRLSKLYQAIEKENKHDSSVSSYESATRKKSLGKTQRSGNKPVTFHSRIKSSGYGKVEPLKFLGKQVQSRTLVKRASSNLKSGRLLKSYPMDCEPVHTFQDHHALDNDAAVHSAPILRVRFCPDGSRLATASVDKTVRTLRLPLAKHRGDGETFLGHGGPVLDASWNHSGNLILTGSLDRTACLWSVKKSQALIQIEGPSAGKKGKVAQGFKSDIKAARFFHLDKLVVLACMNKLHFFKYDLGPKKQTDDIARLHQARTHSHILELSTESQSVTNFDCHNGFISNLLVAGTSAKSIEVFDADACALVRRMDNAHSRAIHSIMLNSTSPYVSHDRSAHELFLSAASDSSVKLWDLRSPRSVRCFAGHLNRQNPIGVRFSPCMKYIACGSEDKVVYLYDVRMGTVIRKLRQGISDIVGDVCFHPIHPQLVAATYDGKLRFFSS</sequence>
<dbReference type="Pfam" id="PF00400">
    <property type="entry name" value="WD40"/>
    <property type="match status" value="4"/>
</dbReference>
<reference evidence="5 6" key="1">
    <citation type="submission" date="2018-07" db="EMBL/GenBank/DDBJ databases">
        <title>The complete nuclear genome of the prasinophyte Chloropicon primus (CCMP1205).</title>
        <authorList>
            <person name="Pombert J.-F."/>
            <person name="Otis C."/>
            <person name="Turmel M."/>
            <person name="Lemieux C."/>
        </authorList>
    </citation>
    <scope>NUCLEOTIDE SEQUENCE [LARGE SCALE GENOMIC DNA]</scope>
    <source>
        <strain evidence="5 6">CCMP1205</strain>
    </source>
</reference>
<dbReference type="PRINTS" id="PR00320">
    <property type="entry name" value="GPROTEINBRPT"/>
</dbReference>
<feature type="region of interest" description="Disordered" evidence="4">
    <location>
        <begin position="480"/>
        <end position="510"/>
    </location>
</feature>
<name>A0A5B8MV50_9CHLO</name>
<dbReference type="Gene3D" id="2.130.10.10">
    <property type="entry name" value="YVTN repeat-like/Quinoprotein amine dehydrogenase"/>
    <property type="match status" value="3"/>
</dbReference>
<proteinExistence type="predicted"/>
<organism evidence="5 6">
    <name type="scientific">Chloropicon primus</name>
    <dbReference type="NCBI Taxonomy" id="1764295"/>
    <lineage>
        <taxon>Eukaryota</taxon>
        <taxon>Viridiplantae</taxon>
        <taxon>Chlorophyta</taxon>
        <taxon>Chloropicophyceae</taxon>
        <taxon>Chloropicales</taxon>
        <taxon>Chloropicaceae</taxon>
        <taxon>Chloropicon</taxon>
    </lineage>
</organism>
<keyword evidence="2" id="KW-0677">Repeat</keyword>
<dbReference type="InterPro" id="IPR015943">
    <property type="entry name" value="WD40/YVTN_repeat-like_dom_sf"/>
</dbReference>
<accession>A0A5B8MV50</accession>
<dbReference type="OrthoDB" id="20669at2759"/>
<evidence type="ECO:0000313" key="5">
    <source>
        <dbReference type="EMBL" id="QDZ23515.1"/>
    </source>
</evidence>
<dbReference type="InterPro" id="IPR042411">
    <property type="entry name" value="WDR27"/>
</dbReference>
<protein>
    <submittedName>
        <fullName evidence="5">WD40 repeat domain-containing protein</fullName>
    </submittedName>
</protein>
<gene>
    <name evidence="5" type="ORF">A3770_10p60330</name>
</gene>
<dbReference type="AlphaFoldDB" id="A0A5B8MV50"/>
<dbReference type="InterPro" id="IPR001680">
    <property type="entry name" value="WD40_rpt"/>
</dbReference>
<evidence type="ECO:0000256" key="3">
    <source>
        <dbReference type="PROSITE-ProRule" id="PRU00221"/>
    </source>
</evidence>
<dbReference type="Proteomes" id="UP000316726">
    <property type="component" value="Chromosome 10"/>
</dbReference>
<dbReference type="STRING" id="1764295.A0A5B8MV50"/>
<feature type="repeat" description="WD" evidence="3">
    <location>
        <begin position="166"/>
        <end position="209"/>
    </location>
</feature>
<evidence type="ECO:0000256" key="4">
    <source>
        <dbReference type="SAM" id="MobiDB-lite"/>
    </source>
</evidence>